<keyword evidence="2" id="KW-0812">Transmembrane</keyword>
<dbReference type="Gene3D" id="2.60.40.10">
    <property type="entry name" value="Immunoglobulins"/>
    <property type="match status" value="1"/>
</dbReference>
<reference evidence="3 4" key="1">
    <citation type="submission" date="2019-07" db="EMBL/GenBank/DDBJ databases">
        <title>Draft genome assembly of a fouling barnacle, Amphibalanus amphitrite (Darwin, 1854): The first reference genome for Thecostraca.</title>
        <authorList>
            <person name="Kim W."/>
        </authorList>
    </citation>
    <scope>NUCLEOTIDE SEQUENCE [LARGE SCALE GENOMIC DNA]</scope>
    <source>
        <strain evidence="3">SNU_AA5</strain>
        <tissue evidence="3">Soma without cirri and trophi</tissue>
    </source>
</reference>
<organism evidence="3 4">
    <name type="scientific">Amphibalanus amphitrite</name>
    <name type="common">Striped barnacle</name>
    <name type="synonym">Balanus amphitrite</name>
    <dbReference type="NCBI Taxonomy" id="1232801"/>
    <lineage>
        <taxon>Eukaryota</taxon>
        <taxon>Metazoa</taxon>
        <taxon>Ecdysozoa</taxon>
        <taxon>Arthropoda</taxon>
        <taxon>Crustacea</taxon>
        <taxon>Multicrustacea</taxon>
        <taxon>Cirripedia</taxon>
        <taxon>Thoracica</taxon>
        <taxon>Thoracicalcarea</taxon>
        <taxon>Balanomorpha</taxon>
        <taxon>Balanoidea</taxon>
        <taxon>Balanidae</taxon>
        <taxon>Amphibalaninae</taxon>
        <taxon>Amphibalanus</taxon>
    </lineage>
</organism>
<keyword evidence="2" id="KW-0472">Membrane</keyword>
<feature type="region of interest" description="Disordered" evidence="1">
    <location>
        <begin position="85"/>
        <end position="114"/>
    </location>
</feature>
<dbReference type="InterPro" id="IPR036116">
    <property type="entry name" value="FN3_sf"/>
</dbReference>
<comment type="caution">
    <text evidence="3">The sequence shown here is derived from an EMBL/GenBank/DDBJ whole genome shotgun (WGS) entry which is preliminary data.</text>
</comment>
<dbReference type="CDD" id="cd00063">
    <property type="entry name" value="FN3"/>
    <property type="match status" value="1"/>
</dbReference>
<dbReference type="SUPFAM" id="SSF49265">
    <property type="entry name" value="Fibronectin type III"/>
    <property type="match status" value="1"/>
</dbReference>
<dbReference type="OrthoDB" id="6335524at2759"/>
<accession>A0A6A4WZM5</accession>
<sequence>MDQLAAVTTLRPVSVQSGPIARREIDSHHRSAFGSFAVPSAAPSNLTVTFTGSETVIAWSPLPPEVTNGRVTGYAVTVRSADRETAALESSPTSASSAGSFTGSADPSAADTERTYHVTQRRLALAGRRAHLRVRVAAVTAAGRGPFSAWWRPDADTGTDTSPGGDGDDVRDGTGGGGAAVTDTPLTVTATVPRHVTVRHMPTWLVAALCCVGLFALGAGVLALHCHRLRKKQSVLAGTTPELADSKHPPSVQGFPADMSLSQNTLWLRDELFTKSAFPSEERDSNVDRHLYVNGLSEPAVGLYASARVVGSLSSVQTPPESPRPRLHRSLGSARMARRLHSLGVQVRK</sequence>
<dbReference type="EMBL" id="VIIS01000292">
    <property type="protein sequence ID" value="KAF0310749.1"/>
    <property type="molecule type" value="Genomic_DNA"/>
</dbReference>
<name>A0A6A4WZM5_AMPAM</name>
<gene>
    <name evidence="3" type="ORF">FJT64_001947</name>
</gene>
<keyword evidence="2" id="KW-1133">Transmembrane helix</keyword>
<evidence type="ECO:0000256" key="2">
    <source>
        <dbReference type="SAM" id="Phobius"/>
    </source>
</evidence>
<dbReference type="InterPro" id="IPR013783">
    <property type="entry name" value="Ig-like_fold"/>
</dbReference>
<protein>
    <recommendedName>
        <fullName evidence="5">Fibronectin type-III domain-containing protein</fullName>
    </recommendedName>
</protein>
<feature type="region of interest" description="Disordered" evidence="1">
    <location>
        <begin position="149"/>
        <end position="183"/>
    </location>
</feature>
<feature type="compositionally biased region" description="Low complexity" evidence="1">
    <location>
        <begin position="87"/>
        <end position="105"/>
    </location>
</feature>
<evidence type="ECO:0000313" key="4">
    <source>
        <dbReference type="Proteomes" id="UP000440578"/>
    </source>
</evidence>
<evidence type="ECO:0000256" key="1">
    <source>
        <dbReference type="SAM" id="MobiDB-lite"/>
    </source>
</evidence>
<evidence type="ECO:0000313" key="3">
    <source>
        <dbReference type="EMBL" id="KAF0310749.1"/>
    </source>
</evidence>
<dbReference type="AlphaFoldDB" id="A0A6A4WZM5"/>
<evidence type="ECO:0008006" key="5">
    <source>
        <dbReference type="Google" id="ProtNLM"/>
    </source>
</evidence>
<keyword evidence="4" id="KW-1185">Reference proteome</keyword>
<proteinExistence type="predicted"/>
<feature type="transmembrane region" description="Helical" evidence="2">
    <location>
        <begin position="204"/>
        <end position="224"/>
    </location>
</feature>
<dbReference type="InterPro" id="IPR003961">
    <property type="entry name" value="FN3_dom"/>
</dbReference>
<dbReference type="Proteomes" id="UP000440578">
    <property type="component" value="Unassembled WGS sequence"/>
</dbReference>